<dbReference type="InterPro" id="IPR003609">
    <property type="entry name" value="Pan_app"/>
</dbReference>
<dbReference type="InterPro" id="IPR001480">
    <property type="entry name" value="Bulb-type_lectin_dom"/>
</dbReference>
<dbReference type="AlphaFoldDB" id="A0A2U1MXT3"/>
<evidence type="ECO:0000313" key="13">
    <source>
        <dbReference type="Proteomes" id="UP000245207"/>
    </source>
</evidence>
<dbReference type="Pfam" id="PF08276">
    <property type="entry name" value="PAN_2"/>
    <property type="match status" value="1"/>
</dbReference>
<keyword evidence="9" id="KW-0812">Transmembrane</keyword>
<evidence type="ECO:0000256" key="1">
    <source>
        <dbReference type="ARBA" id="ARBA00004479"/>
    </source>
</evidence>
<evidence type="ECO:0000256" key="7">
    <source>
        <dbReference type="ARBA" id="ARBA00022840"/>
    </source>
</evidence>
<dbReference type="OrthoDB" id="4062651at2759"/>
<keyword evidence="6" id="KW-0418">Kinase</keyword>
<dbReference type="Pfam" id="PF01453">
    <property type="entry name" value="B_lectin"/>
    <property type="match status" value="1"/>
</dbReference>
<evidence type="ECO:0000256" key="5">
    <source>
        <dbReference type="ARBA" id="ARBA00022741"/>
    </source>
</evidence>
<keyword evidence="7" id="KW-0067">ATP-binding</keyword>
<keyword evidence="3" id="KW-0808">Transferase</keyword>
<dbReference type="SUPFAM" id="SSF56112">
    <property type="entry name" value="Protein kinase-like (PK-like)"/>
    <property type="match status" value="2"/>
</dbReference>
<dbReference type="PANTHER" id="PTHR27002">
    <property type="entry name" value="RECEPTOR-LIKE SERINE/THREONINE-PROTEIN KINASE SD1-8"/>
    <property type="match status" value="1"/>
</dbReference>
<dbReference type="EMBL" id="PKPP01004112">
    <property type="protein sequence ID" value="PWA66026.1"/>
    <property type="molecule type" value="Genomic_DNA"/>
</dbReference>
<dbReference type="InterPro" id="IPR011009">
    <property type="entry name" value="Kinase-like_dom_sf"/>
</dbReference>
<feature type="transmembrane region" description="Helical" evidence="9">
    <location>
        <begin position="394"/>
        <end position="413"/>
    </location>
</feature>
<name>A0A2U1MXT3_ARTAN</name>
<feature type="domain" description="Apple" evidence="11">
    <location>
        <begin position="288"/>
        <end position="367"/>
    </location>
</feature>
<proteinExistence type="predicted"/>
<dbReference type="GO" id="GO:0004674">
    <property type="term" value="F:protein serine/threonine kinase activity"/>
    <property type="evidence" value="ECO:0007669"/>
    <property type="project" value="UniProtKB-KW"/>
</dbReference>
<evidence type="ECO:0000256" key="2">
    <source>
        <dbReference type="ARBA" id="ARBA00022527"/>
    </source>
</evidence>
<keyword evidence="2" id="KW-0723">Serine/threonine-protein kinase</keyword>
<feature type="domain" description="Bulb-type lectin" evidence="10">
    <location>
        <begin position="1"/>
        <end position="109"/>
    </location>
</feature>
<dbReference type="PANTHER" id="PTHR27002:SF926">
    <property type="entry name" value="OS07G0535800 PROTEIN"/>
    <property type="match status" value="1"/>
</dbReference>
<accession>A0A2U1MXT3</accession>
<dbReference type="GO" id="GO:0005886">
    <property type="term" value="C:plasma membrane"/>
    <property type="evidence" value="ECO:0007669"/>
    <property type="project" value="TreeGrafter"/>
</dbReference>
<dbReference type="SUPFAM" id="SSF51110">
    <property type="entry name" value="alpha-D-mannose-specific plant lectins"/>
    <property type="match status" value="1"/>
</dbReference>
<keyword evidence="5" id="KW-0547">Nucleotide-binding</keyword>
<evidence type="ECO:0000259" key="10">
    <source>
        <dbReference type="PROSITE" id="PS50927"/>
    </source>
</evidence>
<evidence type="ECO:0000256" key="6">
    <source>
        <dbReference type="ARBA" id="ARBA00022777"/>
    </source>
</evidence>
<dbReference type="Gene3D" id="3.30.200.20">
    <property type="entry name" value="Phosphorylase Kinase, domain 1"/>
    <property type="match status" value="1"/>
</dbReference>
<keyword evidence="9" id="KW-1133">Transmembrane helix</keyword>
<evidence type="ECO:0000256" key="4">
    <source>
        <dbReference type="ARBA" id="ARBA00022729"/>
    </source>
</evidence>
<comment type="subcellular location">
    <subcellularLocation>
        <location evidence="1">Membrane</location>
        <topology evidence="1">Single-pass type I membrane protein</topology>
    </subcellularLocation>
</comment>
<comment type="caution">
    <text evidence="12">The sequence shown here is derived from an EMBL/GenBank/DDBJ whole genome shotgun (WGS) entry which is preliminary data.</text>
</comment>
<keyword evidence="13" id="KW-1185">Reference proteome</keyword>
<sequence>MVSPYLGIFYNKYSKNNDNANRNIIRYRYSESSPSTAVWVANRNNPIPDVYGNLKIDVDGKLSILSSEVTVLDLFSPSQVTRNASVRLLDSGNLVVQELYPDGSIKELPADGSFTLTAGDLNGKGQMVILRQKNVHWKSGPWRNGQFNNEYFPGPDVRLYYVSNETEESFTYLTKTYDSFPALTMQQDGHLESTALNFDVHCRSIGNPPDCAEDELEKLKCRDRYRAGCKTYGKRIYNPDEADRDRYYSIIELYPGAPDKYLASANINGVCSVNDPGCAENEFENIECRKDYHFRKVSGYIYGDKYEYEESYNLTIYDCKRICWSNCSCVAYTYANKNKADCKTFGQMIYNPSENEPEDSEYYAFVLPDSDEALRRPYPLGPHDTEVGMEKNKWIWLIIGIGSLASILSCYLLNKKLDARVLLVQMVNRKRQEDHKTAAASNEILLQLLQTNKNLTGEVHYFTFQSISTATNNFSSTNKLGEGGFGEVYKAWELWNEGRGLELMDPVLEDSCTPKEVMTCIHVGLLCVQEHAMDRPTMSEVISMLTNENMHLPEPKRPAFFIKRCEVEAARDDNLGNGSVNGQSISIVVAR</sequence>
<gene>
    <name evidence="12" type="ORF">CTI12_AA332010</name>
</gene>
<evidence type="ECO:0000256" key="8">
    <source>
        <dbReference type="ARBA" id="ARBA00023180"/>
    </source>
</evidence>
<evidence type="ECO:0000313" key="12">
    <source>
        <dbReference type="EMBL" id="PWA66026.1"/>
    </source>
</evidence>
<dbReference type="STRING" id="35608.A0A2U1MXT3"/>
<reference evidence="12 13" key="1">
    <citation type="journal article" date="2018" name="Mol. Plant">
        <title>The genome of Artemisia annua provides insight into the evolution of Asteraceae family and artemisinin biosynthesis.</title>
        <authorList>
            <person name="Shen Q."/>
            <person name="Zhang L."/>
            <person name="Liao Z."/>
            <person name="Wang S."/>
            <person name="Yan T."/>
            <person name="Shi P."/>
            <person name="Liu M."/>
            <person name="Fu X."/>
            <person name="Pan Q."/>
            <person name="Wang Y."/>
            <person name="Lv Z."/>
            <person name="Lu X."/>
            <person name="Zhang F."/>
            <person name="Jiang W."/>
            <person name="Ma Y."/>
            <person name="Chen M."/>
            <person name="Hao X."/>
            <person name="Li L."/>
            <person name="Tang Y."/>
            <person name="Lv G."/>
            <person name="Zhou Y."/>
            <person name="Sun X."/>
            <person name="Brodelius P.E."/>
            <person name="Rose J.K.C."/>
            <person name="Tang K."/>
        </authorList>
    </citation>
    <scope>NUCLEOTIDE SEQUENCE [LARGE SCALE GENOMIC DNA]</scope>
    <source>
        <strain evidence="13">cv. Huhao1</strain>
        <tissue evidence="12">Leaf</tissue>
    </source>
</reference>
<evidence type="ECO:0000259" key="11">
    <source>
        <dbReference type="PROSITE" id="PS50948"/>
    </source>
</evidence>
<evidence type="ECO:0000256" key="9">
    <source>
        <dbReference type="SAM" id="Phobius"/>
    </source>
</evidence>
<dbReference type="PROSITE" id="PS50927">
    <property type="entry name" value="BULB_LECTIN"/>
    <property type="match status" value="1"/>
</dbReference>
<keyword evidence="4" id="KW-0732">Signal</keyword>
<dbReference type="GO" id="GO:0005524">
    <property type="term" value="F:ATP binding"/>
    <property type="evidence" value="ECO:0007669"/>
    <property type="project" value="UniProtKB-KW"/>
</dbReference>
<keyword evidence="9" id="KW-0472">Membrane</keyword>
<organism evidence="12 13">
    <name type="scientific">Artemisia annua</name>
    <name type="common">Sweet wormwood</name>
    <dbReference type="NCBI Taxonomy" id="35608"/>
    <lineage>
        <taxon>Eukaryota</taxon>
        <taxon>Viridiplantae</taxon>
        <taxon>Streptophyta</taxon>
        <taxon>Embryophyta</taxon>
        <taxon>Tracheophyta</taxon>
        <taxon>Spermatophyta</taxon>
        <taxon>Magnoliopsida</taxon>
        <taxon>eudicotyledons</taxon>
        <taxon>Gunneridae</taxon>
        <taxon>Pentapetalae</taxon>
        <taxon>asterids</taxon>
        <taxon>campanulids</taxon>
        <taxon>Asterales</taxon>
        <taxon>Asteraceae</taxon>
        <taxon>Asteroideae</taxon>
        <taxon>Anthemideae</taxon>
        <taxon>Artemisiinae</taxon>
        <taxon>Artemisia</taxon>
    </lineage>
</organism>
<protein>
    <submittedName>
        <fullName evidence="12">Apple-like protein</fullName>
    </submittedName>
</protein>
<keyword evidence="8" id="KW-0325">Glycoprotein</keyword>
<evidence type="ECO:0000256" key="3">
    <source>
        <dbReference type="ARBA" id="ARBA00022679"/>
    </source>
</evidence>
<dbReference type="PROSITE" id="PS50948">
    <property type="entry name" value="PAN"/>
    <property type="match status" value="1"/>
</dbReference>
<dbReference type="Proteomes" id="UP000245207">
    <property type="component" value="Unassembled WGS sequence"/>
</dbReference>
<dbReference type="InterPro" id="IPR036426">
    <property type="entry name" value="Bulb-type_lectin_dom_sf"/>
</dbReference>